<sequence>MIFVHASGVSWECLFFSYVSFITSCGGCWEEKLENPQDRDVSEKNIDVIFSNHFGLCLMVVGTAGFSEASEAMGSISGLGTEMTCGDTDCLDESRRDCLRAEAKGCIWSDLPRSCYSATHSLEAIEFCTRKKSKVFVKVWTCDEIANPGTCILDKSCCCCDILLDGCFDRLEAIRFPKHIYSCPNVADS</sequence>
<proteinExistence type="predicted"/>
<dbReference type="EMBL" id="JBHFFA010000008">
    <property type="protein sequence ID" value="KAL2608837.1"/>
    <property type="molecule type" value="Genomic_DNA"/>
</dbReference>
<comment type="caution">
    <text evidence="2">The sequence shown here is derived from an EMBL/GenBank/DDBJ whole genome shotgun (WGS) entry which is preliminary data.</text>
</comment>
<feature type="chain" id="PRO_5044789925" evidence="1">
    <location>
        <begin position="28"/>
        <end position="189"/>
    </location>
</feature>
<evidence type="ECO:0000313" key="2">
    <source>
        <dbReference type="EMBL" id="KAL2608837.1"/>
    </source>
</evidence>
<dbReference type="AlphaFoldDB" id="A0ABD1XIR6"/>
<evidence type="ECO:0000256" key="1">
    <source>
        <dbReference type="SAM" id="SignalP"/>
    </source>
</evidence>
<gene>
    <name evidence="2" type="ORF">R1flu_027410</name>
</gene>
<keyword evidence="1" id="KW-0732">Signal</keyword>
<feature type="signal peptide" evidence="1">
    <location>
        <begin position="1"/>
        <end position="27"/>
    </location>
</feature>
<accession>A0ABD1XIR6</accession>
<organism evidence="2 3">
    <name type="scientific">Riccia fluitans</name>
    <dbReference type="NCBI Taxonomy" id="41844"/>
    <lineage>
        <taxon>Eukaryota</taxon>
        <taxon>Viridiplantae</taxon>
        <taxon>Streptophyta</taxon>
        <taxon>Embryophyta</taxon>
        <taxon>Marchantiophyta</taxon>
        <taxon>Marchantiopsida</taxon>
        <taxon>Marchantiidae</taxon>
        <taxon>Marchantiales</taxon>
        <taxon>Ricciaceae</taxon>
        <taxon>Riccia</taxon>
    </lineage>
</organism>
<evidence type="ECO:0000313" key="3">
    <source>
        <dbReference type="Proteomes" id="UP001605036"/>
    </source>
</evidence>
<name>A0ABD1XIR6_9MARC</name>
<dbReference type="Proteomes" id="UP001605036">
    <property type="component" value="Unassembled WGS sequence"/>
</dbReference>
<protein>
    <submittedName>
        <fullName evidence="2">Uncharacterized protein</fullName>
    </submittedName>
</protein>
<keyword evidence="3" id="KW-1185">Reference proteome</keyword>
<reference evidence="2 3" key="1">
    <citation type="submission" date="2024-09" db="EMBL/GenBank/DDBJ databases">
        <title>Chromosome-scale assembly of Riccia fluitans.</title>
        <authorList>
            <person name="Paukszto L."/>
            <person name="Sawicki J."/>
            <person name="Karawczyk K."/>
            <person name="Piernik-Szablinska J."/>
            <person name="Szczecinska M."/>
            <person name="Mazdziarz M."/>
        </authorList>
    </citation>
    <scope>NUCLEOTIDE SEQUENCE [LARGE SCALE GENOMIC DNA]</scope>
    <source>
        <strain evidence="2">Rf_01</strain>
        <tissue evidence="2">Aerial parts of the thallus</tissue>
    </source>
</reference>